<reference evidence="3 4" key="1">
    <citation type="journal article" date="2021" name="Front. Microbiol.">
        <title>Comprehensive Comparative Genomics and Phenotyping of Methylobacterium Species.</title>
        <authorList>
            <person name="Alessa O."/>
            <person name="Ogura Y."/>
            <person name="Fujitani Y."/>
            <person name="Takami H."/>
            <person name="Hayashi T."/>
            <person name="Sahin N."/>
            <person name="Tani A."/>
        </authorList>
    </citation>
    <scope>NUCLEOTIDE SEQUENCE [LARGE SCALE GENOMIC DNA]</scope>
    <source>
        <strain evidence="3 4">DSM 23679</strain>
    </source>
</reference>
<comment type="caution">
    <text evidence="3">The sequence shown here is derived from an EMBL/GenBank/DDBJ whole genome shotgun (WGS) entry which is preliminary data.</text>
</comment>
<sequence length="215" mass="23596">MTDTFSTTPPAAMRIYGDLTSGNCLKIKIVADVLGLAYEWVQVDALKGETRTPAYLALFPAGQIPGVVFDDGRRLAQSNAIMRYLARESALLPGDPFAAATVDQWLFWEQYSHEPTIAVCRVEMTFRGVPREGRDPGRVARGEAALDLMERHLAESEWFVGDDVTIADVALFAYTQWADGGGFDLAGRPAIRGWLDRCRVAFRLEPDAIAAAAGR</sequence>
<evidence type="ECO:0000313" key="3">
    <source>
        <dbReference type="EMBL" id="GJD45405.1"/>
    </source>
</evidence>
<dbReference type="InterPro" id="IPR004045">
    <property type="entry name" value="Glutathione_S-Trfase_N"/>
</dbReference>
<name>A0ABQ4QJI0_9HYPH</name>
<dbReference type="PROSITE" id="PS50405">
    <property type="entry name" value="GST_CTER"/>
    <property type="match status" value="1"/>
</dbReference>
<organism evidence="3 4">
    <name type="scientific">Methylobacterium cerastii</name>
    <dbReference type="NCBI Taxonomy" id="932741"/>
    <lineage>
        <taxon>Bacteria</taxon>
        <taxon>Pseudomonadati</taxon>
        <taxon>Pseudomonadota</taxon>
        <taxon>Alphaproteobacteria</taxon>
        <taxon>Hyphomicrobiales</taxon>
        <taxon>Methylobacteriaceae</taxon>
        <taxon>Methylobacterium</taxon>
    </lineage>
</organism>
<dbReference type="Gene3D" id="1.20.1050.10">
    <property type="match status" value="1"/>
</dbReference>
<dbReference type="CDD" id="cd03056">
    <property type="entry name" value="GST_N_4"/>
    <property type="match status" value="1"/>
</dbReference>
<dbReference type="Gene3D" id="3.40.30.10">
    <property type="entry name" value="Glutaredoxin"/>
    <property type="match status" value="1"/>
</dbReference>
<dbReference type="PANTHER" id="PTHR44051">
    <property type="entry name" value="GLUTATHIONE S-TRANSFERASE-RELATED"/>
    <property type="match status" value="1"/>
</dbReference>
<keyword evidence="4" id="KW-1185">Reference proteome</keyword>
<dbReference type="SUPFAM" id="SSF52833">
    <property type="entry name" value="Thioredoxin-like"/>
    <property type="match status" value="1"/>
</dbReference>
<dbReference type="PROSITE" id="PS50404">
    <property type="entry name" value="GST_NTER"/>
    <property type="match status" value="1"/>
</dbReference>
<dbReference type="PANTHER" id="PTHR44051:SF2">
    <property type="entry name" value="HYPOTHETICAL GLUTATHIONE S-TRANSFERASE LIKE PROTEIN"/>
    <property type="match status" value="1"/>
</dbReference>
<dbReference type="EMBL" id="BPQG01000051">
    <property type="protein sequence ID" value="GJD45405.1"/>
    <property type="molecule type" value="Genomic_DNA"/>
</dbReference>
<accession>A0ABQ4QJI0</accession>
<feature type="domain" description="GST N-terminal" evidence="1">
    <location>
        <begin position="11"/>
        <end position="93"/>
    </location>
</feature>
<dbReference type="Pfam" id="PF02798">
    <property type="entry name" value="GST_N"/>
    <property type="match status" value="1"/>
</dbReference>
<gene>
    <name evidence="3" type="primary">gst</name>
    <name evidence="3" type="ORF">AFCDBAGC_3277</name>
</gene>
<dbReference type="Pfam" id="PF13410">
    <property type="entry name" value="GST_C_2"/>
    <property type="match status" value="1"/>
</dbReference>
<feature type="domain" description="GST C-terminal" evidence="2">
    <location>
        <begin position="95"/>
        <end position="215"/>
    </location>
</feature>
<dbReference type="InterPro" id="IPR040079">
    <property type="entry name" value="Glutathione_S-Trfase"/>
</dbReference>
<protein>
    <submittedName>
        <fullName evidence="3">Glutathione S-transferase GST-4.5</fullName>
    </submittedName>
</protein>
<dbReference type="InterPro" id="IPR010987">
    <property type="entry name" value="Glutathione-S-Trfase_C-like"/>
</dbReference>
<dbReference type="InterPro" id="IPR036249">
    <property type="entry name" value="Thioredoxin-like_sf"/>
</dbReference>
<evidence type="ECO:0000259" key="1">
    <source>
        <dbReference type="PROSITE" id="PS50404"/>
    </source>
</evidence>
<dbReference type="InterPro" id="IPR036282">
    <property type="entry name" value="Glutathione-S-Trfase_C_sf"/>
</dbReference>
<evidence type="ECO:0000313" key="4">
    <source>
        <dbReference type="Proteomes" id="UP001055117"/>
    </source>
</evidence>
<dbReference type="Proteomes" id="UP001055117">
    <property type="component" value="Unassembled WGS sequence"/>
</dbReference>
<dbReference type="SUPFAM" id="SSF47616">
    <property type="entry name" value="GST C-terminal domain-like"/>
    <property type="match status" value="1"/>
</dbReference>
<evidence type="ECO:0000259" key="2">
    <source>
        <dbReference type="PROSITE" id="PS50405"/>
    </source>
</evidence>
<proteinExistence type="predicted"/>
<dbReference type="SFLD" id="SFLDG00358">
    <property type="entry name" value="Main_(cytGST)"/>
    <property type="match status" value="1"/>
</dbReference>
<dbReference type="SFLD" id="SFLDS00019">
    <property type="entry name" value="Glutathione_Transferase_(cytos"/>
    <property type="match status" value="1"/>
</dbReference>